<keyword evidence="2" id="KW-0732">Signal</keyword>
<gene>
    <name evidence="5" type="ORF">C8A00DRAFT_18368</name>
</gene>
<evidence type="ECO:0000259" key="3">
    <source>
        <dbReference type="Pfam" id="PF22974"/>
    </source>
</evidence>
<proteinExistence type="predicted"/>
<comment type="caution">
    <text evidence="5">The sequence shown here is derived from an EMBL/GenBank/DDBJ whole genome shotgun (WGS) entry which is preliminary data.</text>
</comment>
<evidence type="ECO:0000259" key="4">
    <source>
        <dbReference type="Pfam" id="PF23865"/>
    </source>
</evidence>
<feature type="region of interest" description="Disordered" evidence="1">
    <location>
        <begin position="36"/>
        <end position="64"/>
    </location>
</feature>
<accession>A0AAN6ZV66</accession>
<feature type="compositionally biased region" description="Polar residues" evidence="1">
    <location>
        <begin position="38"/>
        <end position="47"/>
    </location>
</feature>
<dbReference type="EMBL" id="MU857102">
    <property type="protein sequence ID" value="KAK4150036.1"/>
    <property type="molecule type" value="Genomic_DNA"/>
</dbReference>
<evidence type="ECO:0000256" key="2">
    <source>
        <dbReference type="SAM" id="SignalP"/>
    </source>
</evidence>
<evidence type="ECO:0000313" key="6">
    <source>
        <dbReference type="Proteomes" id="UP001302745"/>
    </source>
</evidence>
<name>A0AAN6ZV66_9PEZI</name>
<evidence type="ECO:0000313" key="5">
    <source>
        <dbReference type="EMBL" id="KAK4150036.1"/>
    </source>
</evidence>
<reference evidence="5" key="1">
    <citation type="journal article" date="2023" name="Mol. Phylogenet. Evol.">
        <title>Genome-scale phylogeny and comparative genomics of the fungal order Sordariales.</title>
        <authorList>
            <person name="Hensen N."/>
            <person name="Bonometti L."/>
            <person name="Westerberg I."/>
            <person name="Brannstrom I.O."/>
            <person name="Guillou S."/>
            <person name="Cros-Aarteil S."/>
            <person name="Calhoun S."/>
            <person name="Haridas S."/>
            <person name="Kuo A."/>
            <person name="Mondo S."/>
            <person name="Pangilinan J."/>
            <person name="Riley R."/>
            <person name="LaButti K."/>
            <person name="Andreopoulos B."/>
            <person name="Lipzen A."/>
            <person name="Chen C."/>
            <person name="Yan M."/>
            <person name="Daum C."/>
            <person name="Ng V."/>
            <person name="Clum A."/>
            <person name="Steindorff A."/>
            <person name="Ohm R.A."/>
            <person name="Martin F."/>
            <person name="Silar P."/>
            <person name="Natvig D.O."/>
            <person name="Lalanne C."/>
            <person name="Gautier V."/>
            <person name="Ament-Velasquez S.L."/>
            <person name="Kruys A."/>
            <person name="Hutchinson M.I."/>
            <person name="Powell A.J."/>
            <person name="Barry K."/>
            <person name="Miller A.N."/>
            <person name="Grigoriev I.V."/>
            <person name="Debuchy R."/>
            <person name="Gladieux P."/>
            <person name="Hiltunen Thoren M."/>
            <person name="Johannesson H."/>
        </authorList>
    </citation>
    <scope>NUCLEOTIDE SEQUENCE</scope>
    <source>
        <strain evidence="5">CBS 538.74</strain>
    </source>
</reference>
<dbReference type="Pfam" id="PF23865">
    <property type="entry name" value="DUF7223"/>
    <property type="match status" value="1"/>
</dbReference>
<evidence type="ECO:0000256" key="1">
    <source>
        <dbReference type="SAM" id="MobiDB-lite"/>
    </source>
</evidence>
<protein>
    <submittedName>
        <fullName evidence="5">Uncharacterized protein</fullName>
    </submittedName>
</protein>
<keyword evidence="6" id="KW-1185">Reference proteome</keyword>
<dbReference type="Pfam" id="PF22974">
    <property type="entry name" value="DUF7029"/>
    <property type="match status" value="1"/>
</dbReference>
<dbReference type="Proteomes" id="UP001302745">
    <property type="component" value="Unassembled WGS sequence"/>
</dbReference>
<dbReference type="AlphaFoldDB" id="A0AAN6ZV66"/>
<sequence>MVLLHTSIIHALLAVTSTWSGRVAAGPARSLAARHFGNNKQAISSPGTDRVRRDTPTGPGPVILQPLRITRQGNSKRDRRTALELKGEETLYWAGEDGTVARLRIETPDETENVVNLELIDDMVRQVTCPSTDSGTLKLQFAEEADFNDAEDIWQWVNQAADNRFLLLVGAGACGWNTERILYNVTGLVYNDEAETAMLQVQQTTWKQAAHTFDLTVGHAAVPPAARHRRHPGILDKITHKIEDAANQAVDKIEDAANQVIDKVEDAANQAADKAADIAHTIATGTTKAVSNAISNLTPHTNNNNNNNPLSAAGLSLSPAFTIPLTTNLTAPNQPLTFTLPAPAPPLAFSATCLACHTSGSLTVQAHFSARWFKLTAASIEVSLPENLTATAILALTLKGDVLEPIVAQSLPLFELAPGGVAIPGIITLGPTVGVSVGMEVGAVKGAVGVTLGGTAVVEGGSVARLDFLKERGDGGEVKKGWGVEFRREEFRADASVETRAAVFLRAAVGVEVSVFETGFAAELRADAPTLSATLKAVTSSNCTVCGEYQNGLQGSLNFGTSIGASLTKKVAGTETPLWSLNFAEAHTPAIAGFCQGFGLQGQECQAAA</sequence>
<feature type="domain" description="DUF7029" evidence="3">
    <location>
        <begin position="108"/>
        <end position="214"/>
    </location>
</feature>
<organism evidence="5 6">
    <name type="scientific">Chaetomidium leptoderma</name>
    <dbReference type="NCBI Taxonomy" id="669021"/>
    <lineage>
        <taxon>Eukaryota</taxon>
        <taxon>Fungi</taxon>
        <taxon>Dikarya</taxon>
        <taxon>Ascomycota</taxon>
        <taxon>Pezizomycotina</taxon>
        <taxon>Sordariomycetes</taxon>
        <taxon>Sordariomycetidae</taxon>
        <taxon>Sordariales</taxon>
        <taxon>Chaetomiaceae</taxon>
        <taxon>Chaetomidium</taxon>
    </lineage>
</organism>
<reference evidence="5" key="2">
    <citation type="submission" date="2023-05" db="EMBL/GenBank/DDBJ databases">
        <authorList>
            <consortium name="Lawrence Berkeley National Laboratory"/>
            <person name="Steindorff A."/>
            <person name="Hensen N."/>
            <person name="Bonometti L."/>
            <person name="Westerberg I."/>
            <person name="Brannstrom I.O."/>
            <person name="Guillou S."/>
            <person name="Cros-Aarteil S."/>
            <person name="Calhoun S."/>
            <person name="Haridas S."/>
            <person name="Kuo A."/>
            <person name="Mondo S."/>
            <person name="Pangilinan J."/>
            <person name="Riley R."/>
            <person name="Labutti K."/>
            <person name="Andreopoulos B."/>
            <person name="Lipzen A."/>
            <person name="Chen C."/>
            <person name="Yanf M."/>
            <person name="Daum C."/>
            <person name="Ng V."/>
            <person name="Clum A."/>
            <person name="Ohm R."/>
            <person name="Martin F."/>
            <person name="Silar P."/>
            <person name="Natvig D."/>
            <person name="Lalanne C."/>
            <person name="Gautier V."/>
            <person name="Ament-Velasquez S.L."/>
            <person name="Kruys A."/>
            <person name="Hutchinson M.I."/>
            <person name="Powell A.J."/>
            <person name="Barry K."/>
            <person name="Miller A.N."/>
            <person name="Grigoriev I.V."/>
            <person name="Debuchy R."/>
            <person name="Gladieux P."/>
            <person name="Thoren M.H."/>
            <person name="Johannesson H."/>
        </authorList>
    </citation>
    <scope>NUCLEOTIDE SEQUENCE</scope>
    <source>
        <strain evidence="5">CBS 538.74</strain>
    </source>
</reference>
<feature type="domain" description="DUF7223" evidence="4">
    <location>
        <begin position="349"/>
        <end position="570"/>
    </location>
</feature>
<feature type="chain" id="PRO_5042963538" evidence="2">
    <location>
        <begin position="26"/>
        <end position="609"/>
    </location>
</feature>
<dbReference type="Gene3D" id="1.10.287.700">
    <property type="entry name" value="Helix hairpin bin"/>
    <property type="match status" value="1"/>
</dbReference>
<dbReference type="InterPro" id="IPR055647">
    <property type="entry name" value="DUF7223"/>
</dbReference>
<dbReference type="InterPro" id="IPR054293">
    <property type="entry name" value="DUF7029"/>
</dbReference>
<feature type="signal peptide" evidence="2">
    <location>
        <begin position="1"/>
        <end position="25"/>
    </location>
</feature>